<reference evidence="2 3" key="1">
    <citation type="submission" date="2017-06" db="EMBL/GenBank/DDBJ databases">
        <authorList>
            <person name="Kim H.J."/>
            <person name="Triplett B.A."/>
        </authorList>
    </citation>
    <scope>NUCLEOTIDE SEQUENCE [LARGE SCALE GENOMIC DNA]</scope>
    <source>
        <strain evidence="2 3">DSM 13116</strain>
    </source>
</reference>
<dbReference type="Gene3D" id="3.40.50.300">
    <property type="entry name" value="P-loop containing nucleotide triphosphate hydrolases"/>
    <property type="match status" value="1"/>
</dbReference>
<feature type="domain" description="ORC1/DEAH AAA+ ATPase" evidence="1">
    <location>
        <begin position="151"/>
        <end position="293"/>
    </location>
</feature>
<organism evidence="2 3">
    <name type="scientific">Humidesulfovibrio mexicanus</name>
    <dbReference type="NCBI Taxonomy" id="147047"/>
    <lineage>
        <taxon>Bacteria</taxon>
        <taxon>Pseudomonadati</taxon>
        <taxon>Thermodesulfobacteriota</taxon>
        <taxon>Desulfovibrionia</taxon>
        <taxon>Desulfovibrionales</taxon>
        <taxon>Desulfovibrionaceae</taxon>
        <taxon>Humidesulfovibrio</taxon>
    </lineage>
</organism>
<dbReference type="PANTHER" id="PTHR35894:SF1">
    <property type="entry name" value="PHOSPHORIBULOKINASE _ URIDINE KINASE FAMILY"/>
    <property type="match status" value="1"/>
</dbReference>
<dbReference type="Pfam" id="PF13401">
    <property type="entry name" value="AAA_22"/>
    <property type="match status" value="1"/>
</dbReference>
<dbReference type="InterPro" id="IPR052026">
    <property type="entry name" value="ExeA_AAA_ATPase_DNA-bind"/>
</dbReference>
<dbReference type="InterPro" id="IPR027417">
    <property type="entry name" value="P-loop_NTPase"/>
</dbReference>
<dbReference type="RefSeq" id="WP_089274722.1">
    <property type="nucleotide sequence ID" value="NZ_FZOC01000005.1"/>
</dbReference>
<dbReference type="SUPFAM" id="SSF52540">
    <property type="entry name" value="P-loop containing nucleoside triphosphate hydrolases"/>
    <property type="match status" value="1"/>
</dbReference>
<evidence type="ECO:0000313" key="2">
    <source>
        <dbReference type="EMBL" id="SNS06095.1"/>
    </source>
</evidence>
<sequence length="400" mass="44310">MLNLKTIIDGLEGVSQRMVADACGLSPAGFSELVNRGAWPKRKGMGEVRGLIVDFLLAQGVPREKLEDAFVRMGVRKRETNYCHQAVSAAAAPKEEETTMLLRRQGLFPETKRHFRLTRNPFINDVQDPADVFMSQDIRYVREAMYATARHGGLMAVAGESGSGKTILRRDLLERLQGEGRPVLVIEPYVLGMEDTERLGKTLRSTHIAEAILRTVVPLETVAASPEARFRQVHRALSASKRAGNSHVLIIEEAHDLSTPLLKHLKRYIELTDGLASLLGILLIGQTELKTKLSESNYQVREVVQRCELVELPPLRNDDLHAYLRFKFSRAGVDDLAKIISDDGIEALRARLTVQHPSQRSRDGVSLCYPLAVGNFIVAALNTAAELGVPIVNADVIRSV</sequence>
<protein>
    <submittedName>
        <fullName evidence="2">Type II secretory pathway, component ExeA (Predicted ATPase)</fullName>
    </submittedName>
</protein>
<dbReference type="PANTHER" id="PTHR35894">
    <property type="entry name" value="GENERAL SECRETION PATHWAY PROTEIN A-RELATED"/>
    <property type="match status" value="1"/>
</dbReference>
<evidence type="ECO:0000313" key="3">
    <source>
        <dbReference type="Proteomes" id="UP000198324"/>
    </source>
</evidence>
<dbReference type="Proteomes" id="UP000198324">
    <property type="component" value="Unassembled WGS sequence"/>
</dbReference>
<gene>
    <name evidence="2" type="ORF">SAMN04488503_2506</name>
</gene>
<dbReference type="OrthoDB" id="9779230at2"/>
<proteinExistence type="predicted"/>
<name>A0A239BDK7_9BACT</name>
<evidence type="ECO:0000259" key="1">
    <source>
        <dbReference type="Pfam" id="PF13401"/>
    </source>
</evidence>
<keyword evidence="3" id="KW-1185">Reference proteome</keyword>
<dbReference type="EMBL" id="FZOC01000005">
    <property type="protein sequence ID" value="SNS06095.1"/>
    <property type="molecule type" value="Genomic_DNA"/>
</dbReference>
<dbReference type="AlphaFoldDB" id="A0A239BDK7"/>
<dbReference type="InterPro" id="IPR049945">
    <property type="entry name" value="AAA_22"/>
</dbReference>
<accession>A0A239BDK7</accession>
<dbReference type="GO" id="GO:0016887">
    <property type="term" value="F:ATP hydrolysis activity"/>
    <property type="evidence" value="ECO:0007669"/>
    <property type="project" value="InterPro"/>
</dbReference>